<dbReference type="AlphaFoldDB" id="A0A834XM21"/>
<proteinExistence type="predicted"/>
<dbReference type="PANTHER" id="PTHR21137:SF35">
    <property type="entry name" value="ODORANT RECEPTOR 19A-RELATED"/>
    <property type="match status" value="1"/>
</dbReference>
<keyword evidence="5" id="KW-0552">Olfaction</keyword>
<comment type="caution">
    <text evidence="11">The sequence shown here is derived from an EMBL/GenBank/DDBJ whole genome shotgun (WGS) entry which is preliminary data.</text>
</comment>
<feature type="transmembrane region" description="Helical" evidence="10">
    <location>
        <begin position="167"/>
        <end position="188"/>
    </location>
</feature>
<comment type="subcellular location">
    <subcellularLocation>
        <location evidence="1">Cell membrane</location>
        <topology evidence="1">Multi-pass membrane protein</topology>
    </subcellularLocation>
</comment>
<name>A0A834XM21_APHGI</name>
<dbReference type="EMBL" id="JACMRX010000005">
    <property type="protein sequence ID" value="KAF7988491.1"/>
    <property type="molecule type" value="Genomic_DNA"/>
</dbReference>
<feature type="transmembrane region" description="Helical" evidence="10">
    <location>
        <begin position="80"/>
        <end position="99"/>
    </location>
</feature>
<evidence type="ECO:0008006" key="13">
    <source>
        <dbReference type="Google" id="ProtNLM"/>
    </source>
</evidence>
<gene>
    <name evidence="11" type="ORF">HCN44_001064</name>
</gene>
<reference evidence="11 12" key="1">
    <citation type="submission" date="2020-08" db="EMBL/GenBank/DDBJ databases">
        <title>Aphidius gifuensis genome sequencing and assembly.</title>
        <authorList>
            <person name="Du Z."/>
        </authorList>
    </citation>
    <scope>NUCLEOTIDE SEQUENCE [LARGE SCALE GENOMIC DNA]</scope>
    <source>
        <strain evidence="11">YNYX2018</strain>
        <tissue evidence="11">Adults</tissue>
    </source>
</reference>
<evidence type="ECO:0000256" key="2">
    <source>
        <dbReference type="ARBA" id="ARBA00022475"/>
    </source>
</evidence>
<keyword evidence="2" id="KW-1003">Cell membrane</keyword>
<feature type="transmembrane region" description="Helical" evidence="10">
    <location>
        <begin position="105"/>
        <end position="124"/>
    </location>
</feature>
<keyword evidence="6 10" id="KW-1133">Transmembrane helix</keyword>
<dbReference type="OrthoDB" id="6617147at2759"/>
<keyword evidence="9" id="KW-0807">Transducer</keyword>
<dbReference type="GO" id="GO:0004984">
    <property type="term" value="F:olfactory receptor activity"/>
    <property type="evidence" value="ECO:0007669"/>
    <property type="project" value="InterPro"/>
</dbReference>
<evidence type="ECO:0000256" key="10">
    <source>
        <dbReference type="SAM" id="Phobius"/>
    </source>
</evidence>
<evidence type="ECO:0000256" key="1">
    <source>
        <dbReference type="ARBA" id="ARBA00004651"/>
    </source>
</evidence>
<evidence type="ECO:0000313" key="12">
    <source>
        <dbReference type="Proteomes" id="UP000639338"/>
    </source>
</evidence>
<dbReference type="Pfam" id="PF02949">
    <property type="entry name" value="7tm_6"/>
    <property type="match status" value="1"/>
</dbReference>
<keyword evidence="3" id="KW-0716">Sensory transduction</keyword>
<feature type="transmembrane region" description="Helical" evidence="10">
    <location>
        <begin position="32"/>
        <end position="59"/>
    </location>
</feature>
<accession>A0A834XM21</accession>
<evidence type="ECO:0000256" key="3">
    <source>
        <dbReference type="ARBA" id="ARBA00022606"/>
    </source>
</evidence>
<keyword evidence="12" id="KW-1185">Reference proteome</keyword>
<dbReference type="GO" id="GO:0005886">
    <property type="term" value="C:plasma membrane"/>
    <property type="evidence" value="ECO:0007669"/>
    <property type="project" value="UniProtKB-SubCell"/>
</dbReference>
<keyword evidence="7 10" id="KW-0472">Membrane</keyword>
<evidence type="ECO:0000256" key="8">
    <source>
        <dbReference type="ARBA" id="ARBA00023170"/>
    </source>
</evidence>
<dbReference type="InterPro" id="IPR004117">
    <property type="entry name" value="7tm6_olfct_rcpt"/>
</dbReference>
<evidence type="ECO:0000256" key="4">
    <source>
        <dbReference type="ARBA" id="ARBA00022692"/>
    </source>
</evidence>
<evidence type="ECO:0000256" key="6">
    <source>
        <dbReference type="ARBA" id="ARBA00022989"/>
    </source>
</evidence>
<evidence type="ECO:0000256" key="9">
    <source>
        <dbReference type="ARBA" id="ARBA00023224"/>
    </source>
</evidence>
<evidence type="ECO:0000313" key="11">
    <source>
        <dbReference type="EMBL" id="KAF7988491.1"/>
    </source>
</evidence>
<dbReference type="GO" id="GO:0005549">
    <property type="term" value="F:odorant binding"/>
    <property type="evidence" value="ECO:0007669"/>
    <property type="project" value="InterPro"/>
</dbReference>
<evidence type="ECO:0000256" key="5">
    <source>
        <dbReference type="ARBA" id="ARBA00022725"/>
    </source>
</evidence>
<protein>
    <recommendedName>
        <fullName evidence="13">Odorant receptor</fullName>
    </recommendedName>
</protein>
<keyword evidence="8" id="KW-0675">Receptor</keyword>
<keyword evidence="4 10" id="KW-0812">Transmembrane</keyword>
<dbReference type="PANTHER" id="PTHR21137">
    <property type="entry name" value="ODORANT RECEPTOR"/>
    <property type="match status" value="1"/>
</dbReference>
<evidence type="ECO:0000256" key="7">
    <source>
        <dbReference type="ARBA" id="ARBA00023136"/>
    </source>
</evidence>
<organism evidence="11 12">
    <name type="scientific">Aphidius gifuensis</name>
    <name type="common">Parasitoid wasp</name>
    <dbReference type="NCBI Taxonomy" id="684658"/>
    <lineage>
        <taxon>Eukaryota</taxon>
        <taxon>Metazoa</taxon>
        <taxon>Ecdysozoa</taxon>
        <taxon>Arthropoda</taxon>
        <taxon>Hexapoda</taxon>
        <taxon>Insecta</taxon>
        <taxon>Pterygota</taxon>
        <taxon>Neoptera</taxon>
        <taxon>Endopterygota</taxon>
        <taxon>Hymenoptera</taxon>
        <taxon>Apocrita</taxon>
        <taxon>Ichneumonoidea</taxon>
        <taxon>Braconidae</taxon>
        <taxon>Aphidiinae</taxon>
        <taxon>Aphidius</taxon>
    </lineage>
</organism>
<dbReference type="GO" id="GO:0007165">
    <property type="term" value="P:signal transduction"/>
    <property type="evidence" value="ECO:0007669"/>
    <property type="project" value="UniProtKB-KW"/>
</dbReference>
<dbReference type="Proteomes" id="UP000639338">
    <property type="component" value="Unassembled WGS sequence"/>
</dbReference>
<sequence length="292" mass="33795">MQNDWEWFNNNPEIKKLMQHTATQGYYFILYYMYYVSSASSVYAGLAFGAPIMDMILPLNETREKIPSFPTNYGIDGEKYFILLGIHGFIVNAMAMAWLWTTDAFIIMMVYHCSSLFNIVGVLLQQLNMKNCNYDEQYEKKIITEAIIVHKYAIEFAEFIEKSVTKVYGFIFMVNMIMMSITGFYAVLNFEKRKSEAIRMALFTVSQGIHLFLNTIPSQCIINSSESVFHAVYNCKWDELSIKSKNLLNIMLTRSSRPYTLTAGKFYPVNFENFGNIIKTSLSYLTVLNSMQ</sequence>